<evidence type="ECO:0000313" key="8">
    <source>
        <dbReference type="Proteomes" id="UP000268162"/>
    </source>
</evidence>
<comment type="subcellular location">
    <subcellularLocation>
        <location evidence="2">Cytoplasm</location>
    </subcellularLocation>
    <subcellularLocation>
        <location evidence="1">Nucleus</location>
    </subcellularLocation>
</comment>
<dbReference type="InterPro" id="IPR026939">
    <property type="entry name" value="ZNF706/At2g23090_sf"/>
</dbReference>
<dbReference type="PANTHER" id="PTHR21213:SF0">
    <property type="entry name" value="ZINC FINGER PROTEIN 706"/>
    <property type="match status" value="1"/>
</dbReference>
<dbReference type="GO" id="GO:0005737">
    <property type="term" value="C:cytoplasm"/>
    <property type="evidence" value="ECO:0007669"/>
    <property type="project" value="UniProtKB-SubCell"/>
</dbReference>
<evidence type="ECO:0000256" key="1">
    <source>
        <dbReference type="ARBA" id="ARBA00004123"/>
    </source>
</evidence>
<feature type="domain" description="Small EDRK-rich factor-like N-terminal" evidence="6">
    <location>
        <begin position="1"/>
        <end position="30"/>
    </location>
</feature>
<feature type="region of interest" description="Disordered" evidence="5">
    <location>
        <begin position="53"/>
        <end position="72"/>
    </location>
</feature>
<evidence type="ECO:0000313" key="7">
    <source>
        <dbReference type="EMBL" id="RKP36182.1"/>
    </source>
</evidence>
<feature type="compositionally biased region" description="Basic and acidic residues" evidence="5">
    <location>
        <begin position="1"/>
        <end position="22"/>
    </location>
</feature>
<proteinExistence type="predicted"/>
<evidence type="ECO:0000259" key="6">
    <source>
        <dbReference type="Pfam" id="PF04419"/>
    </source>
</evidence>
<dbReference type="Gene3D" id="4.10.1050.10">
    <property type="entry name" value="At2g23090-like"/>
    <property type="match status" value="1"/>
</dbReference>
<accession>A0A4P9ZTS7</accession>
<dbReference type="PANTHER" id="PTHR21213">
    <property type="entry name" value="GEO09665P1-RELATED"/>
    <property type="match status" value="1"/>
</dbReference>
<dbReference type="SUPFAM" id="SSF118359">
    <property type="entry name" value="Expressed protein At2g23090/F21P24.15"/>
    <property type="match status" value="1"/>
</dbReference>
<evidence type="ECO:0000256" key="2">
    <source>
        <dbReference type="ARBA" id="ARBA00004496"/>
    </source>
</evidence>
<name>A0A4P9ZTS7_9FUNG</name>
<dbReference type="STRING" id="215637.A0A4P9ZTS7"/>
<keyword evidence="4" id="KW-0539">Nucleus</keyword>
<protein>
    <submittedName>
        <fullName evidence="7">At2g23090 like protein</fullName>
    </submittedName>
</protein>
<dbReference type="Proteomes" id="UP000268162">
    <property type="component" value="Unassembled WGS sequence"/>
</dbReference>
<dbReference type="InterPro" id="IPR045230">
    <property type="entry name" value="MBS1/2-like"/>
</dbReference>
<feature type="region of interest" description="Disordered" evidence="5">
    <location>
        <begin position="1"/>
        <end position="33"/>
    </location>
</feature>
<dbReference type="GO" id="GO:0005634">
    <property type="term" value="C:nucleus"/>
    <property type="evidence" value="ECO:0007669"/>
    <property type="project" value="UniProtKB-SubCell"/>
</dbReference>
<dbReference type="InterPro" id="IPR007513">
    <property type="entry name" value="SERF-like_N"/>
</dbReference>
<evidence type="ECO:0000256" key="5">
    <source>
        <dbReference type="SAM" id="MobiDB-lite"/>
    </source>
</evidence>
<keyword evidence="8" id="KW-1185">Reference proteome</keyword>
<reference evidence="8" key="1">
    <citation type="journal article" date="2018" name="Nat. Microbiol.">
        <title>Leveraging single-cell genomics to expand the fungal tree of life.</title>
        <authorList>
            <person name="Ahrendt S.R."/>
            <person name="Quandt C.A."/>
            <person name="Ciobanu D."/>
            <person name="Clum A."/>
            <person name="Salamov A."/>
            <person name="Andreopoulos B."/>
            <person name="Cheng J.F."/>
            <person name="Woyke T."/>
            <person name="Pelin A."/>
            <person name="Henrissat B."/>
            <person name="Reynolds N.K."/>
            <person name="Benny G.L."/>
            <person name="Smith M.E."/>
            <person name="James T.Y."/>
            <person name="Grigoriev I.V."/>
        </authorList>
    </citation>
    <scope>NUCLEOTIDE SEQUENCE [LARGE SCALE GENOMIC DNA]</scope>
    <source>
        <strain evidence="8">RSA 468</strain>
    </source>
</reference>
<keyword evidence="3" id="KW-0963">Cytoplasm</keyword>
<dbReference type="EMBL" id="ML002703">
    <property type="protein sequence ID" value="RKP36182.1"/>
    <property type="molecule type" value="Genomic_DNA"/>
</dbReference>
<feature type="compositionally biased region" description="Basic and acidic residues" evidence="5">
    <location>
        <begin position="53"/>
        <end position="65"/>
    </location>
</feature>
<dbReference type="Pfam" id="PF04419">
    <property type="entry name" value="SERF-like_N"/>
    <property type="match status" value="1"/>
</dbReference>
<evidence type="ECO:0000256" key="4">
    <source>
        <dbReference type="ARBA" id="ARBA00023242"/>
    </source>
</evidence>
<dbReference type="AlphaFoldDB" id="A0A4P9ZTS7"/>
<organism evidence="7 8">
    <name type="scientific">Dimargaris cristalligena</name>
    <dbReference type="NCBI Taxonomy" id="215637"/>
    <lineage>
        <taxon>Eukaryota</taxon>
        <taxon>Fungi</taxon>
        <taxon>Fungi incertae sedis</taxon>
        <taxon>Zoopagomycota</taxon>
        <taxon>Kickxellomycotina</taxon>
        <taxon>Dimargaritomycetes</taxon>
        <taxon>Dimargaritales</taxon>
        <taxon>Dimargaritaceae</taxon>
        <taxon>Dimargaris</taxon>
    </lineage>
</organism>
<gene>
    <name evidence="7" type="ORF">BJ085DRAFT_35882</name>
</gene>
<sequence length="72" mass="7999">MARGKQKEQARDKAQKSAEARKGGKSQLAARDAGLKIMCPVCKNPTSHYKVLKEHMEAKHPKEPVPPESSFQ</sequence>
<evidence type="ECO:0000256" key="3">
    <source>
        <dbReference type="ARBA" id="ARBA00022490"/>
    </source>
</evidence>